<keyword evidence="2" id="KW-1185">Reference proteome</keyword>
<gene>
    <name evidence="1" type="ORF">F506_00415</name>
</gene>
<name>A0ABN4HRP3_9BURK</name>
<sequence>MLSATVLLTTCRDHERDSALAQATAPAEQQTAWERISDSKAQREAELAYRACAREAALRRMSVREFPETSERVTYLNEHGKRIKRSEHVGVAIDNMQVDNGCATQIVRSVSIDVLSDHEYGGLTPDETGRTVVDDSSRRALPAGEARIQPAISRKTLPPASCTLTRDVGMQSHFMMLNLCWHEERRAEATRLEDLPLQPGKAARSLPAS</sequence>
<evidence type="ECO:0000313" key="2">
    <source>
        <dbReference type="Proteomes" id="UP000063429"/>
    </source>
</evidence>
<proteinExistence type="predicted"/>
<evidence type="ECO:0008006" key="3">
    <source>
        <dbReference type="Google" id="ProtNLM"/>
    </source>
</evidence>
<accession>A0ABN4HRP3</accession>
<organism evidence="1 2">
    <name type="scientific">Herbaspirillum hiltneri N3</name>
    <dbReference type="NCBI Taxonomy" id="1262470"/>
    <lineage>
        <taxon>Bacteria</taxon>
        <taxon>Pseudomonadati</taxon>
        <taxon>Pseudomonadota</taxon>
        <taxon>Betaproteobacteria</taxon>
        <taxon>Burkholderiales</taxon>
        <taxon>Oxalobacteraceae</taxon>
        <taxon>Herbaspirillum</taxon>
    </lineage>
</organism>
<dbReference type="EMBL" id="CP011409">
    <property type="protein sequence ID" value="AKZ61327.1"/>
    <property type="molecule type" value="Genomic_DNA"/>
</dbReference>
<evidence type="ECO:0000313" key="1">
    <source>
        <dbReference type="EMBL" id="AKZ61327.1"/>
    </source>
</evidence>
<reference evidence="2" key="1">
    <citation type="journal article" date="2015" name="Genome Announc.">
        <title>Complete Genome Sequence of Herbaspirillum hiltneri N3 (DSM 17495), Isolated from Surface-Sterilized Wheat Roots.</title>
        <authorList>
            <person name="Guizelini D."/>
            <person name="Saizaki P.M."/>
            <person name="Coimbra N.A."/>
            <person name="Weiss V.A."/>
            <person name="Faoro H."/>
            <person name="Sfeir M.Z."/>
            <person name="Baura V.A."/>
            <person name="Monteiro R.A."/>
            <person name="Chubatsu L.S."/>
            <person name="Souza E.M."/>
            <person name="Cruz L.M."/>
            <person name="Pedrosa F.O."/>
            <person name="Raittz R.T."/>
            <person name="Marchaukoski J.N."/>
            <person name="Steffens M.B."/>
        </authorList>
    </citation>
    <scope>NUCLEOTIDE SEQUENCE [LARGE SCALE GENOMIC DNA]</scope>
    <source>
        <strain evidence="2">N3</strain>
    </source>
</reference>
<protein>
    <recommendedName>
        <fullName evidence="3">Lipoprotein</fullName>
    </recommendedName>
</protein>
<dbReference type="Proteomes" id="UP000063429">
    <property type="component" value="Chromosome"/>
</dbReference>